<gene>
    <name evidence="1" type="ORF">NS355_05090</name>
</gene>
<evidence type="ECO:0000313" key="2">
    <source>
        <dbReference type="Proteomes" id="UP000073923"/>
    </source>
</evidence>
<dbReference type="EMBL" id="LDTF01000017">
    <property type="protein sequence ID" value="KTW00170.1"/>
    <property type="molecule type" value="Genomic_DNA"/>
</dbReference>
<dbReference type="Proteomes" id="UP000073923">
    <property type="component" value="Unassembled WGS sequence"/>
</dbReference>
<dbReference type="AlphaFoldDB" id="A0A147IXC9"/>
<protein>
    <submittedName>
        <fullName evidence="1">Uncharacterized protein</fullName>
    </submittedName>
</protein>
<accession>A0A147IXC9</accession>
<comment type="caution">
    <text evidence="1">The sequence shown here is derived from an EMBL/GenBank/DDBJ whole genome shotgun (WGS) entry which is preliminary data.</text>
</comment>
<sequence>MPSINIRLARLEQSAAGPLPAHIRRWLGESLTEAEKNQADAEWQRVQSGAPIDLSRQNAEARHWLSERGMMA</sequence>
<proteinExistence type="predicted"/>
<organism evidence="1 2">
    <name type="scientific">Sphingomonas yabuuchiae</name>
    <dbReference type="NCBI Taxonomy" id="172044"/>
    <lineage>
        <taxon>Bacteria</taxon>
        <taxon>Pseudomonadati</taxon>
        <taxon>Pseudomonadota</taxon>
        <taxon>Alphaproteobacteria</taxon>
        <taxon>Sphingomonadales</taxon>
        <taxon>Sphingomonadaceae</taxon>
        <taxon>Sphingomonas</taxon>
    </lineage>
</organism>
<dbReference type="PATRIC" id="fig|172044.3.peg.710"/>
<reference evidence="1 2" key="1">
    <citation type="journal article" date="2016" name="Front. Microbiol.">
        <title>Genomic Resource of Rice Seed Associated Bacteria.</title>
        <authorList>
            <person name="Midha S."/>
            <person name="Bansal K."/>
            <person name="Sharma S."/>
            <person name="Kumar N."/>
            <person name="Patil P.P."/>
            <person name="Chaudhry V."/>
            <person name="Patil P.B."/>
        </authorList>
    </citation>
    <scope>NUCLEOTIDE SEQUENCE [LARGE SCALE GENOMIC DNA]</scope>
    <source>
        <strain evidence="1 2">NS355</strain>
    </source>
</reference>
<evidence type="ECO:0000313" key="1">
    <source>
        <dbReference type="EMBL" id="KTW00170.1"/>
    </source>
</evidence>
<name>A0A147IXC9_9SPHN</name>